<dbReference type="EMBL" id="CP021455">
    <property type="protein sequence ID" value="ARU05948.1"/>
    <property type="molecule type" value="Genomic_DNA"/>
</dbReference>
<feature type="transmembrane region" description="Helical" evidence="6">
    <location>
        <begin position="99"/>
        <end position="119"/>
    </location>
</feature>
<comment type="subcellular location">
    <subcellularLocation>
        <location evidence="1">Membrane</location>
        <topology evidence="1">Multi-pass membrane protein</topology>
    </subcellularLocation>
</comment>
<evidence type="ECO:0000313" key="8">
    <source>
        <dbReference type="EMBL" id="ARU05948.1"/>
    </source>
</evidence>
<dbReference type="Gene3D" id="1.20.1530.20">
    <property type="match status" value="1"/>
</dbReference>
<evidence type="ECO:0000259" key="7">
    <source>
        <dbReference type="Pfam" id="PF00999"/>
    </source>
</evidence>
<dbReference type="GO" id="GO:0015297">
    <property type="term" value="F:antiporter activity"/>
    <property type="evidence" value="ECO:0007669"/>
    <property type="project" value="InterPro"/>
</dbReference>
<feature type="transmembrane region" description="Helical" evidence="6">
    <location>
        <begin position="338"/>
        <end position="357"/>
    </location>
</feature>
<feature type="transmembrane region" description="Helical" evidence="6">
    <location>
        <begin position="40"/>
        <end position="64"/>
    </location>
</feature>
<dbReference type="PANTHER" id="PTHR43021:SF2">
    <property type="entry name" value="CATION_H+ EXCHANGER DOMAIN-CONTAINING PROTEIN"/>
    <property type="match status" value="1"/>
</dbReference>
<evidence type="ECO:0000256" key="4">
    <source>
        <dbReference type="ARBA" id="ARBA00023136"/>
    </source>
</evidence>
<dbReference type="PANTHER" id="PTHR43021">
    <property type="entry name" value="NA(+)/H(+) ANTIPORTER-RELATED"/>
    <property type="match status" value="1"/>
</dbReference>
<evidence type="ECO:0000256" key="5">
    <source>
        <dbReference type="SAM" id="MobiDB-lite"/>
    </source>
</evidence>
<evidence type="ECO:0000313" key="9">
    <source>
        <dbReference type="Proteomes" id="UP000196138"/>
    </source>
</evidence>
<dbReference type="Proteomes" id="UP000196138">
    <property type="component" value="Chromosome"/>
</dbReference>
<name>A0A1Y0ER19_9BURK</name>
<feature type="domain" description="Cation/H+ exchanger transmembrane" evidence="7">
    <location>
        <begin position="29"/>
        <end position="384"/>
    </location>
</feature>
<dbReference type="GO" id="GO:0016020">
    <property type="term" value="C:membrane"/>
    <property type="evidence" value="ECO:0007669"/>
    <property type="project" value="UniProtKB-SubCell"/>
</dbReference>
<feature type="transmembrane region" description="Helical" evidence="6">
    <location>
        <begin position="305"/>
        <end position="326"/>
    </location>
</feature>
<evidence type="ECO:0000256" key="1">
    <source>
        <dbReference type="ARBA" id="ARBA00004141"/>
    </source>
</evidence>
<feature type="transmembrane region" description="Helical" evidence="6">
    <location>
        <begin position="369"/>
        <end position="393"/>
    </location>
</feature>
<feature type="transmembrane region" description="Helical" evidence="6">
    <location>
        <begin position="126"/>
        <end position="145"/>
    </location>
</feature>
<dbReference type="InterPro" id="IPR038770">
    <property type="entry name" value="Na+/solute_symporter_sf"/>
</dbReference>
<keyword evidence="3 6" id="KW-1133">Transmembrane helix</keyword>
<organism evidence="8 9">
    <name type="scientific">Comamonas serinivorans</name>
    <dbReference type="NCBI Taxonomy" id="1082851"/>
    <lineage>
        <taxon>Bacteria</taxon>
        <taxon>Pseudomonadati</taxon>
        <taxon>Pseudomonadota</taxon>
        <taxon>Betaproteobacteria</taxon>
        <taxon>Burkholderiales</taxon>
        <taxon>Comamonadaceae</taxon>
        <taxon>Comamonas</taxon>
    </lineage>
</organism>
<evidence type="ECO:0000256" key="3">
    <source>
        <dbReference type="ARBA" id="ARBA00022989"/>
    </source>
</evidence>
<dbReference type="KEGG" id="cser:CCO03_15855"/>
<keyword evidence="9" id="KW-1185">Reference proteome</keyword>
<proteinExistence type="predicted"/>
<evidence type="ECO:0000256" key="6">
    <source>
        <dbReference type="SAM" id="Phobius"/>
    </source>
</evidence>
<keyword evidence="4 6" id="KW-0472">Membrane</keyword>
<protein>
    <recommendedName>
        <fullName evidence="7">Cation/H+ exchanger transmembrane domain-containing protein</fullName>
    </recommendedName>
</protein>
<dbReference type="InterPro" id="IPR006153">
    <property type="entry name" value="Cation/H_exchanger_TM"/>
</dbReference>
<dbReference type="GO" id="GO:1902600">
    <property type="term" value="P:proton transmembrane transport"/>
    <property type="evidence" value="ECO:0007669"/>
    <property type="project" value="InterPro"/>
</dbReference>
<gene>
    <name evidence="8" type="ORF">CCO03_15855</name>
</gene>
<feature type="transmembrane region" description="Helical" evidence="6">
    <location>
        <begin position="196"/>
        <end position="220"/>
    </location>
</feature>
<feature type="compositionally biased region" description="Low complexity" evidence="5">
    <location>
        <begin position="424"/>
        <end position="443"/>
    </location>
</feature>
<feature type="region of interest" description="Disordered" evidence="5">
    <location>
        <begin position="424"/>
        <end position="477"/>
    </location>
</feature>
<feature type="transmembrane region" description="Helical" evidence="6">
    <location>
        <begin position="12"/>
        <end position="34"/>
    </location>
</feature>
<sequence length="477" mass="49330">MDAINHFYPAAWPPLSLLALFGLVVAFGTLGGLLAKRLSWLPTITGFMAVGLLVGPSGLGLLSADDLDRAQPLTDVALGLILFKLGTSLHPLMVLRTPALVVTSLVESLLTFVGVLALLMSMGMGAMAAVIAAAIAVSSSPSVLIHVSHELHARGPTLETAKALVALNNVFAFVLFTFALPFALSQADVGLHTAVLLPLYQLLGAVVLGLLVAYVATLIGRFTTSDDAHYRFALIVGAVMMAIGLATMFKVSTLFTTLTLGIGCRWLQRRSRLARVDFGASSDLFFIILFVLAGARLHVAEVLHYAPLAFTFVLVRSLAKVASVYGCGRRFGYPRHQALSAGLLLVPMAGLAIGLVQNTTHLLPDMAGQVGAVVLAAVAVFETLGPPLAAYALRLSGDVPGSKRGKPGDAVAVDAVSREAAAVDAPATAAPAAAPETALDTAPGAATPGADVPAPWPAETEGPPPSQGPLQAPQAER</sequence>
<keyword evidence="2 6" id="KW-0812">Transmembrane</keyword>
<dbReference type="RefSeq" id="WP_087282606.1">
    <property type="nucleotide sequence ID" value="NZ_CP021455.1"/>
</dbReference>
<reference evidence="8 9" key="1">
    <citation type="submission" date="2017-05" db="EMBL/GenBank/DDBJ databases">
        <authorList>
            <person name="Song R."/>
            <person name="Chenine A.L."/>
            <person name="Ruprecht R.M."/>
        </authorList>
    </citation>
    <scope>NUCLEOTIDE SEQUENCE [LARGE SCALE GENOMIC DNA]</scope>
    <source>
        <strain evidence="8 9">DSM 26136</strain>
    </source>
</reference>
<dbReference type="Pfam" id="PF00999">
    <property type="entry name" value="Na_H_Exchanger"/>
    <property type="match status" value="1"/>
</dbReference>
<evidence type="ECO:0000256" key="2">
    <source>
        <dbReference type="ARBA" id="ARBA00022692"/>
    </source>
</evidence>
<dbReference type="OrthoDB" id="8617652at2"/>
<feature type="transmembrane region" description="Helical" evidence="6">
    <location>
        <begin position="165"/>
        <end position="184"/>
    </location>
</feature>
<feature type="transmembrane region" description="Helical" evidence="6">
    <location>
        <begin position="232"/>
        <end position="255"/>
    </location>
</feature>
<accession>A0A1Y0ER19</accession>
<dbReference type="AlphaFoldDB" id="A0A1Y0ER19"/>
<feature type="transmembrane region" description="Helical" evidence="6">
    <location>
        <begin position="276"/>
        <end position="299"/>
    </location>
</feature>